<feature type="transmembrane region" description="Helical" evidence="1">
    <location>
        <begin position="6"/>
        <end position="25"/>
    </location>
</feature>
<evidence type="ECO:0000313" key="3">
    <source>
        <dbReference type="Proteomes" id="UP001497623"/>
    </source>
</evidence>
<dbReference type="EMBL" id="CAXKWB010008410">
    <property type="protein sequence ID" value="CAL4091026.1"/>
    <property type="molecule type" value="Genomic_DNA"/>
</dbReference>
<gene>
    <name evidence="2" type="ORF">MNOR_LOCUS14197</name>
</gene>
<organism evidence="2 3">
    <name type="scientific">Meganyctiphanes norvegica</name>
    <name type="common">Northern krill</name>
    <name type="synonym">Thysanopoda norvegica</name>
    <dbReference type="NCBI Taxonomy" id="48144"/>
    <lineage>
        <taxon>Eukaryota</taxon>
        <taxon>Metazoa</taxon>
        <taxon>Ecdysozoa</taxon>
        <taxon>Arthropoda</taxon>
        <taxon>Crustacea</taxon>
        <taxon>Multicrustacea</taxon>
        <taxon>Malacostraca</taxon>
        <taxon>Eumalacostraca</taxon>
        <taxon>Eucarida</taxon>
        <taxon>Euphausiacea</taxon>
        <taxon>Euphausiidae</taxon>
        <taxon>Meganyctiphanes</taxon>
    </lineage>
</organism>
<evidence type="ECO:0000313" key="2">
    <source>
        <dbReference type="EMBL" id="CAL4091026.1"/>
    </source>
</evidence>
<evidence type="ECO:0000256" key="1">
    <source>
        <dbReference type="SAM" id="Phobius"/>
    </source>
</evidence>
<sequence>MVKKRSLLLFVSFIMMTYVTQFLYLKREMSVKSFSSGYITSNRSLSNYKSTIYRSSEYKVFNQNLSSLQQENVQHFEEKSSCRSMFEIQKPAGQNWDK</sequence>
<proteinExistence type="predicted"/>
<keyword evidence="1" id="KW-0472">Membrane</keyword>
<feature type="non-terminal residue" evidence="2">
    <location>
        <position position="98"/>
    </location>
</feature>
<name>A0AAV2QLK7_MEGNR</name>
<dbReference type="AlphaFoldDB" id="A0AAV2QLK7"/>
<comment type="caution">
    <text evidence="2">The sequence shown here is derived from an EMBL/GenBank/DDBJ whole genome shotgun (WGS) entry which is preliminary data.</text>
</comment>
<keyword evidence="3" id="KW-1185">Reference proteome</keyword>
<accession>A0AAV2QLK7</accession>
<keyword evidence="1" id="KW-0812">Transmembrane</keyword>
<keyword evidence="1" id="KW-1133">Transmembrane helix</keyword>
<dbReference type="Proteomes" id="UP001497623">
    <property type="component" value="Unassembled WGS sequence"/>
</dbReference>
<reference evidence="2 3" key="1">
    <citation type="submission" date="2024-05" db="EMBL/GenBank/DDBJ databases">
        <authorList>
            <person name="Wallberg A."/>
        </authorList>
    </citation>
    <scope>NUCLEOTIDE SEQUENCE [LARGE SCALE GENOMIC DNA]</scope>
</reference>
<protein>
    <submittedName>
        <fullName evidence="2">Uncharacterized protein</fullName>
    </submittedName>
</protein>